<dbReference type="InterPro" id="IPR036188">
    <property type="entry name" value="FAD/NAD-bd_sf"/>
</dbReference>
<evidence type="ECO:0000256" key="1">
    <source>
        <dbReference type="ARBA" id="ARBA00001974"/>
    </source>
</evidence>
<reference evidence="6 7" key="1">
    <citation type="journal article" date="2014" name="Int. J. Syst. Evol. Microbiol.">
        <title>Complete genome sequence of Corynebacterium casei LMG S-19264T (=DSM 44701T), isolated from a smear-ripened cheese.</title>
        <authorList>
            <consortium name="US DOE Joint Genome Institute (JGI-PGF)"/>
            <person name="Walter F."/>
            <person name="Albersmeier A."/>
            <person name="Kalinowski J."/>
            <person name="Ruckert C."/>
        </authorList>
    </citation>
    <scope>NUCLEOTIDE SEQUENCE [LARGE SCALE GENOMIC DNA]</scope>
    <source>
        <strain evidence="6 7">CGMCC 1.9161</strain>
    </source>
</reference>
<dbReference type="Proteomes" id="UP000600449">
    <property type="component" value="Unassembled WGS sequence"/>
</dbReference>
<evidence type="ECO:0000256" key="4">
    <source>
        <dbReference type="ARBA" id="ARBA00023002"/>
    </source>
</evidence>
<dbReference type="GO" id="GO:0008202">
    <property type="term" value="P:steroid metabolic process"/>
    <property type="evidence" value="ECO:0007669"/>
    <property type="project" value="UniProtKB-ARBA"/>
</dbReference>
<dbReference type="PANTHER" id="PTHR43400">
    <property type="entry name" value="FUMARATE REDUCTASE"/>
    <property type="match status" value="1"/>
</dbReference>
<dbReference type="RefSeq" id="WP_188908205.1">
    <property type="nucleotide sequence ID" value="NZ_BMMF01000001.1"/>
</dbReference>
<dbReference type="AlphaFoldDB" id="A0A917Q3T6"/>
<dbReference type="SUPFAM" id="SSF56425">
    <property type="entry name" value="Succinate dehydrogenase/fumarate reductase flavoprotein, catalytic domain"/>
    <property type="match status" value="1"/>
</dbReference>
<dbReference type="PRINTS" id="PR00411">
    <property type="entry name" value="PNDRDTASEI"/>
</dbReference>
<keyword evidence="7" id="KW-1185">Reference proteome</keyword>
<name>A0A917Q3T6_9HYPH</name>
<keyword evidence="4" id="KW-0560">Oxidoreductase</keyword>
<proteinExistence type="predicted"/>
<organism evidence="6 7">
    <name type="scientific">Salinarimonas ramus</name>
    <dbReference type="NCBI Taxonomy" id="690164"/>
    <lineage>
        <taxon>Bacteria</taxon>
        <taxon>Pseudomonadati</taxon>
        <taxon>Pseudomonadota</taxon>
        <taxon>Alphaproteobacteria</taxon>
        <taxon>Hyphomicrobiales</taxon>
        <taxon>Salinarimonadaceae</taxon>
        <taxon>Salinarimonas</taxon>
    </lineage>
</organism>
<dbReference type="PANTHER" id="PTHR43400:SF10">
    <property type="entry name" value="3-OXOSTEROID 1-DEHYDROGENASE"/>
    <property type="match status" value="1"/>
</dbReference>
<sequence length="466" mass="48081">MSVVRFETPDYEVEAPVLVVGAGAAGLVAALAARAKGAEIVVLERDPLPRGSTALSAGLIPAAGTRWQTAAGAQDSPELFAADILAKAENEPDPAAVKRLAALSGPVIEWLADAHGLDFSLVDDFRYPGHSAYRMHGLPSRSGEELVDRLRQAAEAADVAILTGAHVTALFATPDRRVTGVEIARPDGSRERIGCGALILACNGYGGNKELVAQHIPQMRDALYFGHPGNQGDAVLWGEALGARTRHLGGHQGHGSVAHPHGILITWATIMEGGVQVNAEGRRFADESQGYSEAAAGVIAQPDAIAFTIFDARIAGIARQFEDFRQAEAQGAVIEAADATTLAERLGLPADALAHTLDEVERLKAQGGTDTFGRSFSGVKPLVPPYRAVRVTGALFHTQGGLVVDDDARVVGEDGGPLPNMFAAGGAACGVSGSKASGYLSGNGLLSAVAWGYAAGGAAADDAASR</sequence>
<dbReference type="InterPro" id="IPR003953">
    <property type="entry name" value="FAD-dep_OxRdtase_2_FAD-bd"/>
</dbReference>
<feature type="domain" description="FAD-dependent oxidoreductase 2 FAD-binding" evidence="5">
    <location>
        <begin position="17"/>
        <end position="434"/>
    </location>
</feature>
<dbReference type="EMBL" id="BMMF01000001">
    <property type="protein sequence ID" value="GGK17536.1"/>
    <property type="molecule type" value="Genomic_DNA"/>
</dbReference>
<evidence type="ECO:0000259" key="5">
    <source>
        <dbReference type="Pfam" id="PF00890"/>
    </source>
</evidence>
<keyword evidence="2" id="KW-0285">Flavoprotein</keyword>
<keyword evidence="3" id="KW-0274">FAD</keyword>
<gene>
    <name evidence="6" type="ORF">GCM10011322_00260</name>
</gene>
<comment type="cofactor">
    <cofactor evidence="1">
        <name>FAD</name>
        <dbReference type="ChEBI" id="CHEBI:57692"/>
    </cofactor>
</comment>
<comment type="caution">
    <text evidence="6">The sequence shown here is derived from an EMBL/GenBank/DDBJ whole genome shotgun (WGS) entry which is preliminary data.</text>
</comment>
<dbReference type="InterPro" id="IPR050315">
    <property type="entry name" value="FAD-oxidoreductase_2"/>
</dbReference>
<evidence type="ECO:0000256" key="3">
    <source>
        <dbReference type="ARBA" id="ARBA00022827"/>
    </source>
</evidence>
<dbReference type="GO" id="GO:0016491">
    <property type="term" value="F:oxidoreductase activity"/>
    <property type="evidence" value="ECO:0007669"/>
    <property type="project" value="UniProtKB-KW"/>
</dbReference>
<accession>A0A917Q3T6</accession>
<protein>
    <submittedName>
        <fullName evidence="6">Fumarate reductase flavoprotein subunit</fullName>
    </submittedName>
</protein>
<dbReference type="SUPFAM" id="SSF51905">
    <property type="entry name" value="FAD/NAD(P)-binding domain"/>
    <property type="match status" value="1"/>
</dbReference>
<dbReference type="Gene3D" id="3.50.50.60">
    <property type="entry name" value="FAD/NAD(P)-binding domain"/>
    <property type="match status" value="1"/>
</dbReference>
<evidence type="ECO:0000313" key="6">
    <source>
        <dbReference type="EMBL" id="GGK17536.1"/>
    </source>
</evidence>
<dbReference type="Gene3D" id="3.90.700.10">
    <property type="entry name" value="Succinate dehydrogenase/fumarate reductase flavoprotein, catalytic domain"/>
    <property type="match status" value="1"/>
</dbReference>
<dbReference type="InterPro" id="IPR027477">
    <property type="entry name" value="Succ_DH/fumarate_Rdtase_cat_sf"/>
</dbReference>
<dbReference type="Pfam" id="PF00890">
    <property type="entry name" value="FAD_binding_2"/>
    <property type="match status" value="1"/>
</dbReference>
<evidence type="ECO:0000256" key="2">
    <source>
        <dbReference type="ARBA" id="ARBA00022630"/>
    </source>
</evidence>
<evidence type="ECO:0000313" key="7">
    <source>
        <dbReference type="Proteomes" id="UP000600449"/>
    </source>
</evidence>